<protein>
    <submittedName>
        <fullName evidence="2">Uncharacterized protein</fullName>
    </submittedName>
</protein>
<name>A0A812PXX2_9DINO</name>
<evidence type="ECO:0000313" key="3">
    <source>
        <dbReference type="Proteomes" id="UP000604046"/>
    </source>
</evidence>
<accession>A0A812PXX2</accession>
<feature type="transmembrane region" description="Helical" evidence="1">
    <location>
        <begin position="362"/>
        <end position="389"/>
    </location>
</feature>
<feature type="transmembrane region" description="Helical" evidence="1">
    <location>
        <begin position="258"/>
        <end position="277"/>
    </location>
</feature>
<proteinExistence type="predicted"/>
<feature type="transmembrane region" description="Helical" evidence="1">
    <location>
        <begin position="401"/>
        <end position="422"/>
    </location>
</feature>
<dbReference type="OrthoDB" id="421934at2759"/>
<comment type="caution">
    <text evidence="2">The sequence shown here is derived from an EMBL/GenBank/DDBJ whole genome shotgun (WGS) entry which is preliminary data.</text>
</comment>
<keyword evidence="3" id="KW-1185">Reference proteome</keyword>
<dbReference type="Proteomes" id="UP000604046">
    <property type="component" value="Unassembled WGS sequence"/>
</dbReference>
<keyword evidence="1" id="KW-0472">Membrane</keyword>
<keyword evidence="1" id="KW-1133">Transmembrane helix</keyword>
<feature type="transmembrane region" description="Helical" evidence="1">
    <location>
        <begin position="323"/>
        <end position="341"/>
    </location>
</feature>
<evidence type="ECO:0000256" key="1">
    <source>
        <dbReference type="SAM" id="Phobius"/>
    </source>
</evidence>
<evidence type="ECO:0000313" key="2">
    <source>
        <dbReference type="EMBL" id="CAE7358743.1"/>
    </source>
</evidence>
<feature type="transmembrane region" description="Helical" evidence="1">
    <location>
        <begin position="84"/>
        <end position="103"/>
    </location>
</feature>
<dbReference type="AlphaFoldDB" id="A0A812PXX2"/>
<reference evidence="2" key="1">
    <citation type="submission" date="2021-02" db="EMBL/GenBank/DDBJ databases">
        <authorList>
            <person name="Dougan E. K."/>
            <person name="Rhodes N."/>
            <person name="Thang M."/>
            <person name="Chan C."/>
        </authorList>
    </citation>
    <scope>NUCLEOTIDE SEQUENCE</scope>
</reference>
<organism evidence="2 3">
    <name type="scientific">Symbiodinium natans</name>
    <dbReference type="NCBI Taxonomy" id="878477"/>
    <lineage>
        <taxon>Eukaryota</taxon>
        <taxon>Sar</taxon>
        <taxon>Alveolata</taxon>
        <taxon>Dinophyceae</taxon>
        <taxon>Suessiales</taxon>
        <taxon>Symbiodiniaceae</taxon>
        <taxon>Symbiodinium</taxon>
    </lineage>
</organism>
<keyword evidence="1" id="KW-0812">Transmembrane</keyword>
<gene>
    <name evidence="2" type="ORF">SNAT2548_LOCUS19192</name>
</gene>
<dbReference type="EMBL" id="CAJNDS010002169">
    <property type="protein sequence ID" value="CAE7358743.1"/>
    <property type="molecule type" value="Genomic_DNA"/>
</dbReference>
<feature type="transmembrane region" description="Helical" evidence="1">
    <location>
        <begin position="289"/>
        <end position="311"/>
    </location>
</feature>
<feature type="transmembrane region" description="Helical" evidence="1">
    <location>
        <begin position="20"/>
        <end position="39"/>
    </location>
</feature>
<sequence>MVVRPDVGDSAATRALRCSARCCLVSGGLTVLLAGLGWAEPVLAQLVPEVAWFLCVPSLLLLLLGLAGLCATRQGPSKLLQAQLAVFSFLGAHFQIALSAAPATDVRPAWWPYADLFCMHADEIPRWLQSRLQPPADAVVHLKLREPYSQQLGSAGSQPVATTVQGRNWRGEVAAVVYTAARITANLLMWRYHSLPVRWQLLCDAIVRPLVTGLGAYICVERSYRLSADSPLHMWARWLVFCLASFHCDFVVAVELPWGMAMFGVLAFLWEVSCNAIQMHMTNLKLRALGYRITANLSKVFLLVALCAAAAELLPVEKTTIENWVFFPSLAAVLLLQFYGLSHAAGRAICLGWHDAVVRATAGCLLINAALLIPGPVLSGYALMVLLSVWDPMSLYTPNNVLFLTLDICLQVVNVLLLSGMVGPQQFAQPMEAFQKLADYNGYGFLSKRIAFPGRVNVASSDCIVSFPGKYSEEWDEAVSAANTQDAFSLACVFLTDRASGLGQHSDNPDNPGSCWCHALYGRMPASTYLSVVDEQQMKQQHEVAGDLQQALEFRKADAEAMGQLLLTKRDQGELDWEQELAEALNRAEDRCLANCGRAPWGCRWFEEWRKNVDKAVELNQTLHVFYFESLAGHGKMAWHQLPDAKVREQVRERSGLGASQTAEVAYLDKKGLSYLEHDIREFKEIMRAAAN</sequence>
<feature type="transmembrane region" description="Helical" evidence="1">
    <location>
        <begin position="51"/>
        <end position="72"/>
    </location>
</feature>